<dbReference type="SUPFAM" id="SSF82171">
    <property type="entry name" value="DPP6 N-terminal domain-like"/>
    <property type="match status" value="1"/>
</dbReference>
<protein>
    <submittedName>
        <fullName evidence="3">Uncharacterized protein</fullName>
    </submittedName>
</protein>
<evidence type="ECO:0000313" key="3">
    <source>
        <dbReference type="EMBL" id="CAD9121679.1"/>
    </source>
</evidence>
<keyword evidence="2" id="KW-0812">Transmembrane</keyword>
<keyword evidence="2" id="KW-0472">Membrane</keyword>
<evidence type="ECO:0000256" key="1">
    <source>
        <dbReference type="SAM" id="MobiDB-lite"/>
    </source>
</evidence>
<feature type="compositionally biased region" description="Low complexity" evidence="1">
    <location>
        <begin position="97"/>
        <end position="124"/>
    </location>
</feature>
<reference evidence="3" key="1">
    <citation type="submission" date="2021-01" db="EMBL/GenBank/DDBJ databases">
        <authorList>
            <person name="Corre E."/>
            <person name="Pelletier E."/>
            <person name="Niang G."/>
            <person name="Scheremetjew M."/>
            <person name="Finn R."/>
            <person name="Kale V."/>
            <person name="Holt S."/>
            <person name="Cochrane G."/>
            <person name="Meng A."/>
            <person name="Brown T."/>
            <person name="Cohen L."/>
        </authorList>
    </citation>
    <scope>NUCLEOTIDE SEQUENCE</scope>
    <source>
        <strain evidence="3">CCAP 1951/1</strain>
    </source>
</reference>
<gene>
    <name evidence="3" type="ORF">NDES1114_LOCUS17701</name>
</gene>
<sequence length="518" mass="54862">MDTAKALAATAAVKLRATLARGGEQLWLLKDELRGAETVDDVSIAVARAIKETFGEDNVQHALVALAVIGGLAAVWMCWTTYRLLFAPHRHRGAKFTAKAAKTSKSSKVSSSTKSSSPAATADAETAHEEKPTAAPVNPVAGGQRSQRTRQATASECAPLKGLPMIGACGVSPDGLILVVASREKRFVRVVPMFTALARVKGTAKNFTGHLQLPDTAIPADAVITGVAFASGAKAFLLTDAVNLAAYLFRYTADADTPFAEPPKLSTVFAGRWKLHKAFAKLEPATMQLSDDAAHLSVFSRKDGAVDAFADGAHLGCAKVKVGNTAAWGVAAGSRVAAAGSYLHDTRLYRMTTRATGSAAVTLAQDASIPTPRVSQLALSADGSRLVVQLAGAEGKLQLYDLDVDLKREEVPRLIAEWMDADYADADTLTMAFYPARSGTRRRDVVVVLTRGGDCVAHRIANAHEASKLEPPRRVCEVFDAHDGSPMTTVGVGCRGAAVLTAHDMDARNIVRLWPIEE</sequence>
<dbReference type="EMBL" id="HBGF01026733">
    <property type="protein sequence ID" value="CAD9121679.1"/>
    <property type="molecule type" value="Transcribed_RNA"/>
</dbReference>
<feature type="transmembrane region" description="Helical" evidence="2">
    <location>
        <begin position="62"/>
        <end position="85"/>
    </location>
</feature>
<dbReference type="AlphaFoldDB" id="A0A7S1Q661"/>
<accession>A0A7S1Q661</accession>
<name>A0A7S1Q661_NEODS</name>
<feature type="region of interest" description="Disordered" evidence="1">
    <location>
        <begin position="97"/>
        <end position="154"/>
    </location>
</feature>
<feature type="compositionally biased region" description="Polar residues" evidence="1">
    <location>
        <begin position="144"/>
        <end position="154"/>
    </location>
</feature>
<organism evidence="3">
    <name type="scientific">Neobodo designis</name>
    <name type="common">Flagellated protozoan</name>
    <name type="synonym">Bodo designis</name>
    <dbReference type="NCBI Taxonomy" id="312471"/>
    <lineage>
        <taxon>Eukaryota</taxon>
        <taxon>Discoba</taxon>
        <taxon>Euglenozoa</taxon>
        <taxon>Kinetoplastea</taxon>
        <taxon>Metakinetoplastina</taxon>
        <taxon>Neobodonida</taxon>
        <taxon>Neobodo</taxon>
    </lineage>
</organism>
<proteinExistence type="predicted"/>
<keyword evidence="2" id="KW-1133">Transmembrane helix</keyword>
<evidence type="ECO:0000256" key="2">
    <source>
        <dbReference type="SAM" id="Phobius"/>
    </source>
</evidence>